<comment type="caution">
    <text evidence="2">The sequence shown here is derived from an EMBL/GenBank/DDBJ whole genome shotgun (WGS) entry which is preliminary data.</text>
</comment>
<dbReference type="Proteomes" id="UP000320593">
    <property type="component" value="Unassembled WGS sequence"/>
</dbReference>
<dbReference type="AlphaFoldDB" id="A0A562TAY7"/>
<feature type="chain" id="PRO_5021973412" evidence="1">
    <location>
        <begin position="29"/>
        <end position="148"/>
    </location>
</feature>
<accession>A0A562TAY7</accession>
<protein>
    <submittedName>
        <fullName evidence="2">Uncharacterized protein</fullName>
    </submittedName>
</protein>
<keyword evidence="3" id="KW-1185">Reference proteome</keyword>
<feature type="signal peptide" evidence="1">
    <location>
        <begin position="1"/>
        <end position="28"/>
    </location>
</feature>
<gene>
    <name evidence="2" type="ORF">JM93_01409</name>
</gene>
<name>A0A562TAY7_9HYPH</name>
<dbReference type="EMBL" id="VLLF01000002">
    <property type="protein sequence ID" value="TWI90428.1"/>
    <property type="molecule type" value="Genomic_DNA"/>
</dbReference>
<reference evidence="2 3" key="1">
    <citation type="submission" date="2019-07" db="EMBL/GenBank/DDBJ databases">
        <title>Genomic Encyclopedia of Archaeal and Bacterial Type Strains, Phase II (KMG-II): from individual species to whole genera.</title>
        <authorList>
            <person name="Goeker M."/>
        </authorList>
    </citation>
    <scope>NUCLEOTIDE SEQUENCE [LARGE SCALE GENOMIC DNA]</scope>
    <source>
        <strain evidence="2 3">ATCC BAA-252</strain>
    </source>
</reference>
<evidence type="ECO:0000313" key="2">
    <source>
        <dbReference type="EMBL" id="TWI90428.1"/>
    </source>
</evidence>
<sequence>MRLLRPFPALLALVFAFTWMSLSSPGSAAPAYEPPRGSQERRDILNALRPLVEARLNPPVEFVVNYMQVSSGWAFLHVSPQRPGGAQIDLRTTTFSEDADYMDGAETYALLRYQYDRWNIVDYAIGPTDVFWQGDPLYQTLPAGVAPR</sequence>
<proteinExistence type="predicted"/>
<organism evidence="2 3">
    <name type="scientific">Roseibium hamelinense</name>
    <dbReference type="NCBI Taxonomy" id="150831"/>
    <lineage>
        <taxon>Bacteria</taxon>
        <taxon>Pseudomonadati</taxon>
        <taxon>Pseudomonadota</taxon>
        <taxon>Alphaproteobacteria</taxon>
        <taxon>Hyphomicrobiales</taxon>
        <taxon>Stappiaceae</taxon>
        <taxon>Roseibium</taxon>
    </lineage>
</organism>
<dbReference type="RefSeq" id="WP_208994980.1">
    <property type="nucleotide sequence ID" value="NZ_SMLY01000085.1"/>
</dbReference>
<evidence type="ECO:0000256" key="1">
    <source>
        <dbReference type="SAM" id="SignalP"/>
    </source>
</evidence>
<evidence type="ECO:0000313" key="3">
    <source>
        <dbReference type="Proteomes" id="UP000320593"/>
    </source>
</evidence>
<keyword evidence="1" id="KW-0732">Signal</keyword>